<dbReference type="GO" id="GO:0004222">
    <property type="term" value="F:metalloendopeptidase activity"/>
    <property type="evidence" value="ECO:0007669"/>
    <property type="project" value="TreeGrafter"/>
</dbReference>
<name>A0A4R8H819_9FIRM</name>
<reference evidence="5 6" key="1">
    <citation type="submission" date="2019-03" db="EMBL/GenBank/DDBJ databases">
        <title>Subsurface microbial communities from deep shales in Ohio and West Virginia, USA.</title>
        <authorList>
            <person name="Wrighton K."/>
        </authorList>
    </citation>
    <scope>NUCLEOTIDE SEQUENCE [LARGE SCALE GENOMIC DNA]</scope>
    <source>
        <strain evidence="5 6">MSL 6dP</strain>
    </source>
</reference>
<dbReference type="SUPFAM" id="SSF51261">
    <property type="entry name" value="Duplicated hybrid motif"/>
    <property type="match status" value="1"/>
</dbReference>
<evidence type="ECO:0000313" key="6">
    <source>
        <dbReference type="Proteomes" id="UP000295832"/>
    </source>
</evidence>
<dbReference type="EMBL" id="SOEG01000010">
    <property type="protein sequence ID" value="TDX51785.1"/>
    <property type="molecule type" value="Genomic_DNA"/>
</dbReference>
<keyword evidence="3" id="KW-0472">Membrane</keyword>
<feature type="transmembrane region" description="Helical" evidence="3">
    <location>
        <begin position="31"/>
        <end position="54"/>
    </location>
</feature>
<organism evidence="5 6">
    <name type="scientific">Orenia marismortui</name>
    <dbReference type="NCBI Taxonomy" id="46469"/>
    <lineage>
        <taxon>Bacteria</taxon>
        <taxon>Bacillati</taxon>
        <taxon>Bacillota</taxon>
        <taxon>Clostridia</taxon>
        <taxon>Halanaerobiales</taxon>
        <taxon>Halobacteroidaceae</taxon>
        <taxon>Orenia</taxon>
    </lineage>
</organism>
<dbReference type="InterPro" id="IPR050570">
    <property type="entry name" value="Cell_wall_metabolism_enzyme"/>
</dbReference>
<sequence>MSYQKQKRKITLKIVPHTDGEIRSLRLSKGFIKFLFLSFLLCAFTLVGSLYYYYNQYNLAEGEINNLIAYKDRNNELKNKNKFLEKKVSQITSEIEQIKAEFGDIITENQEIKKMINFNGKMSSNDELDIDETNSIGYYDFENSKNPNLEKVQYTEANLNMLKEALPQKKHDLYKLKKQVEEYNRYLAAKPKGWPIRNGKGRITSPFGVRYHPVLKEKRFHDGIDIAIWYNHKIIATGKGKVIFSGTKGGYGRTVVIDHGYGYRTLYAHNNRLLVRVGQWVNRGDVIALSGNSGRSTGPHTHYEIRYKGKAVDPMKYQ</sequence>
<keyword evidence="5" id="KW-0378">Hydrolase</keyword>
<proteinExistence type="predicted"/>
<dbReference type="PANTHER" id="PTHR21666:SF289">
    <property type="entry name" value="L-ALA--D-GLU ENDOPEPTIDASE"/>
    <property type="match status" value="1"/>
</dbReference>
<dbReference type="AlphaFoldDB" id="A0A4R8H819"/>
<keyword evidence="3" id="KW-1133">Transmembrane helix</keyword>
<evidence type="ECO:0000313" key="5">
    <source>
        <dbReference type="EMBL" id="TDX51785.1"/>
    </source>
</evidence>
<evidence type="ECO:0000256" key="1">
    <source>
        <dbReference type="ARBA" id="ARBA00022729"/>
    </source>
</evidence>
<dbReference type="Proteomes" id="UP000295832">
    <property type="component" value="Unassembled WGS sequence"/>
</dbReference>
<evidence type="ECO:0000256" key="2">
    <source>
        <dbReference type="SAM" id="Coils"/>
    </source>
</evidence>
<dbReference type="PANTHER" id="PTHR21666">
    <property type="entry name" value="PEPTIDASE-RELATED"/>
    <property type="match status" value="1"/>
</dbReference>
<protein>
    <submittedName>
        <fullName evidence="5">Murein DD-endopeptidase MepM/ murein hydrolase activator NlpD</fullName>
    </submittedName>
</protein>
<dbReference type="Pfam" id="PF01551">
    <property type="entry name" value="Peptidase_M23"/>
    <property type="match status" value="1"/>
</dbReference>
<keyword evidence="2" id="KW-0175">Coiled coil</keyword>
<comment type="caution">
    <text evidence="5">The sequence shown here is derived from an EMBL/GenBank/DDBJ whole genome shotgun (WGS) entry which is preliminary data.</text>
</comment>
<dbReference type="STRING" id="926561.GCA_000379025_02258"/>
<evidence type="ECO:0000259" key="4">
    <source>
        <dbReference type="Pfam" id="PF01551"/>
    </source>
</evidence>
<dbReference type="CDD" id="cd12797">
    <property type="entry name" value="M23_peptidase"/>
    <property type="match status" value="1"/>
</dbReference>
<dbReference type="RefSeq" id="WP_134116316.1">
    <property type="nucleotide sequence ID" value="NZ_SOEG01000010.1"/>
</dbReference>
<dbReference type="FunFam" id="2.70.70.10:FF:000006">
    <property type="entry name" value="M23 family peptidase"/>
    <property type="match status" value="1"/>
</dbReference>
<dbReference type="InterPro" id="IPR011055">
    <property type="entry name" value="Dup_hybrid_motif"/>
</dbReference>
<accession>A0A4R8H819</accession>
<keyword evidence="3" id="KW-0812">Transmembrane</keyword>
<keyword evidence="6" id="KW-1185">Reference proteome</keyword>
<feature type="coiled-coil region" evidence="2">
    <location>
        <begin position="60"/>
        <end position="101"/>
    </location>
</feature>
<dbReference type="InterPro" id="IPR016047">
    <property type="entry name" value="M23ase_b-sheet_dom"/>
</dbReference>
<gene>
    <name evidence="5" type="ORF">C7959_11029</name>
</gene>
<keyword evidence="1" id="KW-0732">Signal</keyword>
<dbReference type="Gene3D" id="2.70.70.10">
    <property type="entry name" value="Glucose Permease (Domain IIA)"/>
    <property type="match status" value="1"/>
</dbReference>
<feature type="domain" description="M23ase beta-sheet core" evidence="4">
    <location>
        <begin position="219"/>
        <end position="314"/>
    </location>
</feature>
<evidence type="ECO:0000256" key="3">
    <source>
        <dbReference type="SAM" id="Phobius"/>
    </source>
</evidence>